<dbReference type="InterPro" id="IPR027417">
    <property type="entry name" value="P-loop_NTPase"/>
</dbReference>
<dbReference type="RefSeq" id="WP_091792277.1">
    <property type="nucleotide sequence ID" value="NZ_FNAF01000013.1"/>
</dbReference>
<sequence length="546" mass="62759">MISLNRVVKTVASGRLFEVEALRIHENRKIALIGDNGVGKTTFFKILAGLDKEYSGSVSVHTSIDYLFNDMDEEYIARAYGSASGTCEKPYSPGQYQYRRLENILSKEKSFLLIDEPTSHLDIEKKDELVRRLQTREKGFIVISHDRDFISKTCDEIFELVNGRVEVFNGDYAFYQDEKVKRDKFAKKEYAHYVSEKKRLEKLAVDIQKQSRAVRTTPKRMGNSEARLHKMGGQQNKKKLDKQARAVASKLQQLEIKEKPKESLPIKLTIPEIEKLHAKILIRAEHLDKKFGDKLIFQEAAFAIENESKIALLGPNGSGKTTLLRMIREQDNIWVHPKLNIGYYSQTEDMLDISRNILDNLTDTSIYDETMTRIILSRLGFKQDDVYKKVAVLSDGERAKVKLAKLLTADFNYLILDEPTNFLDIKALESLEAFLKAYDRPCLFVTHDVAFINHIATSILMIKDKKIIDFKGNLEAYDKSHKKISTDDRRTGDSLLRDFRISAINARLSMDIPEKERLALTAAYNNLIKMKKIANSLIPYLWFLNL</sequence>
<dbReference type="SUPFAM" id="SSF52540">
    <property type="entry name" value="P-loop containing nucleoside triphosphate hydrolases"/>
    <property type="match status" value="2"/>
</dbReference>
<dbReference type="Pfam" id="PF00005">
    <property type="entry name" value="ABC_tran"/>
    <property type="match status" value="2"/>
</dbReference>
<keyword evidence="5" id="KW-1185">Reference proteome</keyword>
<gene>
    <name evidence="4" type="ORF">SAMN04489866_11320</name>
</gene>
<dbReference type="Gene3D" id="3.40.50.300">
    <property type="entry name" value="P-loop containing nucleotide triphosphate hydrolases"/>
    <property type="match status" value="3"/>
</dbReference>
<dbReference type="GO" id="GO:0016887">
    <property type="term" value="F:ATP hydrolysis activity"/>
    <property type="evidence" value="ECO:0007669"/>
    <property type="project" value="InterPro"/>
</dbReference>
<dbReference type="SMART" id="SM00382">
    <property type="entry name" value="AAA"/>
    <property type="match status" value="2"/>
</dbReference>
<organism evidence="4 5">
    <name type="scientific">Peptococcus niger</name>
    <dbReference type="NCBI Taxonomy" id="2741"/>
    <lineage>
        <taxon>Bacteria</taxon>
        <taxon>Bacillati</taxon>
        <taxon>Bacillota</taxon>
        <taxon>Clostridia</taxon>
        <taxon>Eubacteriales</taxon>
        <taxon>Peptococcaceae</taxon>
        <taxon>Peptococcus</taxon>
    </lineage>
</organism>
<dbReference type="CDD" id="cd03221">
    <property type="entry name" value="ABCF_EF-3"/>
    <property type="match status" value="1"/>
</dbReference>
<keyword evidence="2 4" id="KW-0067">ATP-binding</keyword>
<evidence type="ECO:0000256" key="1">
    <source>
        <dbReference type="ARBA" id="ARBA00022741"/>
    </source>
</evidence>
<accession>A0A1G6ZGJ6</accession>
<dbReference type="Proteomes" id="UP000198995">
    <property type="component" value="Unassembled WGS sequence"/>
</dbReference>
<evidence type="ECO:0000259" key="3">
    <source>
        <dbReference type="PROSITE" id="PS50893"/>
    </source>
</evidence>
<dbReference type="NCBIfam" id="NF000355">
    <property type="entry name" value="ribo_prot_ABC_F"/>
    <property type="match status" value="1"/>
</dbReference>
<reference evidence="4 5" key="1">
    <citation type="submission" date="2016-10" db="EMBL/GenBank/DDBJ databases">
        <authorList>
            <person name="de Groot N.N."/>
        </authorList>
    </citation>
    <scope>NUCLEOTIDE SEQUENCE [LARGE SCALE GENOMIC DNA]</scope>
    <source>
        <strain evidence="4 5">DSM 20475</strain>
    </source>
</reference>
<dbReference type="PROSITE" id="PS50893">
    <property type="entry name" value="ABC_TRANSPORTER_2"/>
    <property type="match status" value="2"/>
</dbReference>
<evidence type="ECO:0000313" key="5">
    <source>
        <dbReference type="Proteomes" id="UP000198995"/>
    </source>
</evidence>
<feature type="domain" description="ABC transporter" evidence="3">
    <location>
        <begin position="2"/>
        <end position="187"/>
    </location>
</feature>
<keyword evidence="1" id="KW-0547">Nucleotide-binding</keyword>
<dbReference type="OrthoDB" id="1624247at2"/>
<dbReference type="EMBL" id="FNAF01000013">
    <property type="protein sequence ID" value="SDE01700.1"/>
    <property type="molecule type" value="Genomic_DNA"/>
</dbReference>
<dbReference type="InterPro" id="IPR003439">
    <property type="entry name" value="ABC_transporter-like_ATP-bd"/>
</dbReference>
<dbReference type="InterPro" id="IPR003593">
    <property type="entry name" value="AAA+_ATPase"/>
</dbReference>
<name>A0A1G6ZGJ6_PEPNI</name>
<dbReference type="AlphaFoldDB" id="A0A1G6ZGJ6"/>
<evidence type="ECO:0000313" key="4">
    <source>
        <dbReference type="EMBL" id="SDE01700.1"/>
    </source>
</evidence>
<dbReference type="InterPro" id="IPR051309">
    <property type="entry name" value="ABCF_ATPase"/>
</dbReference>
<dbReference type="GO" id="GO:0005524">
    <property type="term" value="F:ATP binding"/>
    <property type="evidence" value="ECO:0007669"/>
    <property type="project" value="UniProtKB-KW"/>
</dbReference>
<dbReference type="PANTHER" id="PTHR42855">
    <property type="entry name" value="ABC TRANSPORTER ATP-BINDING SUBUNIT"/>
    <property type="match status" value="1"/>
</dbReference>
<evidence type="ECO:0000256" key="2">
    <source>
        <dbReference type="ARBA" id="ARBA00022840"/>
    </source>
</evidence>
<feature type="domain" description="ABC transporter" evidence="3">
    <location>
        <begin position="282"/>
        <end position="489"/>
    </location>
</feature>
<protein>
    <submittedName>
        <fullName evidence="4">Macrolide transport system ATP-binding/permease protein</fullName>
    </submittedName>
</protein>
<proteinExistence type="predicted"/>
<dbReference type="PANTHER" id="PTHR42855:SF2">
    <property type="entry name" value="DRUG RESISTANCE ABC TRANSPORTER,ATP-BINDING PROTEIN"/>
    <property type="match status" value="1"/>
</dbReference>
<dbReference type="STRING" id="2741.SAMN04489866_11320"/>